<evidence type="ECO:0000313" key="1">
    <source>
        <dbReference type="EMBL" id="KAI8527324.1"/>
    </source>
</evidence>
<gene>
    <name evidence="1" type="ORF">RHMOL_Rhmol12G0067000</name>
</gene>
<proteinExistence type="predicted"/>
<keyword evidence="2" id="KW-1185">Reference proteome</keyword>
<protein>
    <submittedName>
        <fullName evidence="1">Uncharacterized protein</fullName>
    </submittedName>
</protein>
<name>A0ACC0LF73_RHOML</name>
<comment type="caution">
    <text evidence="1">The sequence shown here is derived from an EMBL/GenBank/DDBJ whole genome shotgun (WGS) entry which is preliminary data.</text>
</comment>
<dbReference type="Proteomes" id="UP001062846">
    <property type="component" value="Chromosome 12"/>
</dbReference>
<reference evidence="1" key="1">
    <citation type="submission" date="2022-02" db="EMBL/GenBank/DDBJ databases">
        <title>Plant Genome Project.</title>
        <authorList>
            <person name="Zhang R.-G."/>
        </authorList>
    </citation>
    <scope>NUCLEOTIDE SEQUENCE</scope>
    <source>
        <strain evidence="1">AT1</strain>
    </source>
</reference>
<sequence>MQIPHNFTREYHGREEKPYGLINLNPDSEDIRPLKKEKNPSMRGIRLFIVVSWKDQKDIQALVLILMRLTSRTEYSKKNVCFVMFVDEQTLLELSADGNVPNERGYIGLWRIVIMRNLPYKDMRKTGKMYLKVHSLSGSTELKYKVHSFPLKYNHTTELCIYFLEAQENESRQAILSNMFKDCERRALAKLFSHRPPPPASWNSVGVNSSEDSYVKFQASL</sequence>
<evidence type="ECO:0000313" key="2">
    <source>
        <dbReference type="Proteomes" id="UP001062846"/>
    </source>
</evidence>
<accession>A0ACC0LF73</accession>
<organism evidence="1 2">
    <name type="scientific">Rhododendron molle</name>
    <name type="common">Chinese azalea</name>
    <name type="synonym">Azalea mollis</name>
    <dbReference type="NCBI Taxonomy" id="49168"/>
    <lineage>
        <taxon>Eukaryota</taxon>
        <taxon>Viridiplantae</taxon>
        <taxon>Streptophyta</taxon>
        <taxon>Embryophyta</taxon>
        <taxon>Tracheophyta</taxon>
        <taxon>Spermatophyta</taxon>
        <taxon>Magnoliopsida</taxon>
        <taxon>eudicotyledons</taxon>
        <taxon>Gunneridae</taxon>
        <taxon>Pentapetalae</taxon>
        <taxon>asterids</taxon>
        <taxon>Ericales</taxon>
        <taxon>Ericaceae</taxon>
        <taxon>Ericoideae</taxon>
        <taxon>Rhodoreae</taxon>
        <taxon>Rhododendron</taxon>
    </lineage>
</organism>
<dbReference type="EMBL" id="CM046399">
    <property type="protein sequence ID" value="KAI8527324.1"/>
    <property type="molecule type" value="Genomic_DNA"/>
</dbReference>